<comment type="caution">
    <text evidence="1">The sequence shown here is derived from an EMBL/GenBank/DDBJ whole genome shotgun (WGS) entry which is preliminary data.</text>
</comment>
<evidence type="ECO:0000313" key="1">
    <source>
        <dbReference type="EMBL" id="EEI62504.1"/>
    </source>
</evidence>
<gene>
    <name evidence="1" type="ORF">HMPREF0293_2009</name>
</gene>
<keyword evidence="2" id="KW-1185">Reference proteome</keyword>
<dbReference type="EMBL" id="ACHF01000092">
    <property type="protein sequence ID" value="EEI62504.1"/>
    <property type="molecule type" value="Genomic_DNA"/>
</dbReference>
<reference evidence="1 2" key="1">
    <citation type="submission" date="2009-01" db="EMBL/GenBank/DDBJ databases">
        <authorList>
            <person name="Qin X."/>
            <person name="Bachman B."/>
            <person name="Battles P."/>
            <person name="Bell A."/>
            <person name="Bess C."/>
            <person name="Bickham C."/>
            <person name="Chaboub L."/>
            <person name="Chen D."/>
            <person name="Coyle M."/>
            <person name="Deiros D.R."/>
            <person name="Dinh H."/>
            <person name="Forbes L."/>
            <person name="Fowler G."/>
            <person name="Francisco L."/>
            <person name="Fu Q."/>
            <person name="Gubbala S."/>
            <person name="Hale W."/>
            <person name="Han Y."/>
            <person name="Hemphill L."/>
            <person name="Highlander S.K."/>
            <person name="Hirani K."/>
            <person name="Hogues M."/>
            <person name="Jackson L."/>
            <person name="Jakkamsetti A."/>
            <person name="Javaid M."/>
            <person name="Jiang H."/>
            <person name="Korchina V."/>
            <person name="Kovar C."/>
            <person name="Lara F."/>
            <person name="Lee S."/>
            <person name="Mata R."/>
            <person name="Mathew T."/>
            <person name="Moen C."/>
            <person name="Morales K."/>
            <person name="Munidasa M."/>
            <person name="Nazareth L."/>
            <person name="Ngo R."/>
            <person name="Nguyen L."/>
            <person name="Okwuonu G."/>
            <person name="Ongeri F."/>
            <person name="Patil S."/>
            <person name="Petrosino J."/>
            <person name="Pham C."/>
            <person name="Pham P."/>
            <person name="Pu L.-L."/>
            <person name="Puazo M."/>
            <person name="Raj R."/>
            <person name="Reid J."/>
            <person name="Rouhana J."/>
            <person name="Saada N."/>
            <person name="Shang Y."/>
            <person name="Simmons D."/>
            <person name="Thornton R."/>
            <person name="Warren J."/>
            <person name="Weissenberger G."/>
            <person name="Zhang J."/>
            <person name="Zhang L."/>
            <person name="Zhou C."/>
            <person name="Zhu D."/>
            <person name="Muzny D."/>
            <person name="Worley K."/>
            <person name="Gibbs R."/>
        </authorList>
    </citation>
    <scope>NUCLEOTIDE SEQUENCE [LARGE SCALE GENOMIC DNA]</scope>
    <source>
        <strain evidence="1 2">ATCC 51866</strain>
    </source>
</reference>
<name>A0ABM9XMW7_9CORY</name>
<sequence>LAALLKASKEKLTVSFSGADTAVCQVPVVELAKRGALQNVTVDDQCGRGDYAITVSPIPDVR</sequence>
<accession>A0ABM9XMW7</accession>
<organism evidence="1 2">
    <name type="scientific">Corynebacterium glucuronolyticum ATCC 51866</name>
    <dbReference type="NCBI Taxonomy" id="548478"/>
    <lineage>
        <taxon>Bacteria</taxon>
        <taxon>Bacillati</taxon>
        <taxon>Actinomycetota</taxon>
        <taxon>Actinomycetes</taxon>
        <taxon>Mycobacteriales</taxon>
        <taxon>Corynebacteriaceae</taxon>
        <taxon>Corynebacterium</taxon>
    </lineage>
</organism>
<evidence type="ECO:0000313" key="2">
    <source>
        <dbReference type="Proteomes" id="UP000006237"/>
    </source>
</evidence>
<proteinExistence type="predicted"/>
<protein>
    <submittedName>
        <fullName evidence="1">Uncharacterized protein</fullName>
    </submittedName>
</protein>
<dbReference type="Proteomes" id="UP000006237">
    <property type="component" value="Unassembled WGS sequence"/>
</dbReference>
<feature type="non-terminal residue" evidence="1">
    <location>
        <position position="1"/>
    </location>
</feature>
<dbReference type="RefSeq" id="WP_005396699.1">
    <property type="nucleotide sequence ID" value="NZ_GG667120.1"/>
</dbReference>